<dbReference type="EMBL" id="NCKW01003001">
    <property type="protein sequence ID" value="POM77068.1"/>
    <property type="molecule type" value="Genomic_DNA"/>
</dbReference>
<dbReference type="Proteomes" id="UP000237271">
    <property type="component" value="Unassembled WGS sequence"/>
</dbReference>
<dbReference type="OrthoDB" id="123822at2759"/>
<name>A0A2P4YGZ6_9STRA</name>
<keyword evidence="2" id="KW-1185">Reference proteome</keyword>
<gene>
    <name evidence="1" type="ORF">PHPALM_5605</name>
</gene>
<dbReference type="AlphaFoldDB" id="A0A2P4YGZ6"/>
<protein>
    <submittedName>
        <fullName evidence="1">Uncharacterized protein</fullName>
    </submittedName>
</protein>
<sequence>MPPYVTDISHPALVKWKRERQEYEDAIEARCAATGEDKSKALRSVKNSFNRNLLNTLCKFEWGTTIEDVTEDRIRSELDNIIRNVMNDDIVDVDALFDQRLKMDLREAD</sequence>
<feature type="non-terminal residue" evidence="1">
    <location>
        <position position="109"/>
    </location>
</feature>
<evidence type="ECO:0000313" key="2">
    <source>
        <dbReference type="Proteomes" id="UP000237271"/>
    </source>
</evidence>
<evidence type="ECO:0000313" key="1">
    <source>
        <dbReference type="EMBL" id="POM77068.1"/>
    </source>
</evidence>
<reference evidence="1 2" key="1">
    <citation type="journal article" date="2017" name="Genome Biol. Evol.">
        <title>Phytophthora megakarya and P. palmivora, closely related causal agents of cacao black pod rot, underwent increases in genome sizes and gene numbers by different mechanisms.</title>
        <authorList>
            <person name="Ali S.S."/>
            <person name="Shao J."/>
            <person name="Lary D.J."/>
            <person name="Kronmiller B."/>
            <person name="Shen D."/>
            <person name="Strem M.D."/>
            <person name="Amoako-Attah I."/>
            <person name="Akrofi A.Y."/>
            <person name="Begoude B.A."/>
            <person name="Ten Hoopen G.M."/>
            <person name="Coulibaly K."/>
            <person name="Kebe B.I."/>
            <person name="Melnick R.L."/>
            <person name="Guiltinan M.J."/>
            <person name="Tyler B.M."/>
            <person name="Meinhardt L.W."/>
            <person name="Bailey B.A."/>
        </authorList>
    </citation>
    <scope>NUCLEOTIDE SEQUENCE [LARGE SCALE GENOMIC DNA]</scope>
    <source>
        <strain evidence="2">sbr112.9</strain>
    </source>
</reference>
<comment type="caution">
    <text evidence="1">The sequence shown here is derived from an EMBL/GenBank/DDBJ whole genome shotgun (WGS) entry which is preliminary data.</text>
</comment>
<accession>A0A2P4YGZ6</accession>
<organism evidence="1 2">
    <name type="scientific">Phytophthora palmivora</name>
    <dbReference type="NCBI Taxonomy" id="4796"/>
    <lineage>
        <taxon>Eukaryota</taxon>
        <taxon>Sar</taxon>
        <taxon>Stramenopiles</taxon>
        <taxon>Oomycota</taxon>
        <taxon>Peronosporomycetes</taxon>
        <taxon>Peronosporales</taxon>
        <taxon>Peronosporaceae</taxon>
        <taxon>Phytophthora</taxon>
    </lineage>
</organism>
<proteinExistence type="predicted"/>